<dbReference type="PANTHER" id="PTHR10788">
    <property type="entry name" value="TREHALOSE-6-PHOSPHATE SYNTHASE"/>
    <property type="match status" value="1"/>
</dbReference>
<dbReference type="AlphaFoldDB" id="A0A8J5L2L1"/>
<dbReference type="Proteomes" id="UP000734854">
    <property type="component" value="Unassembled WGS sequence"/>
</dbReference>
<comment type="caution">
    <text evidence="1">The sequence shown here is derived from an EMBL/GenBank/DDBJ whole genome shotgun (WGS) entry which is preliminary data.</text>
</comment>
<keyword evidence="2" id="KW-1185">Reference proteome</keyword>
<dbReference type="GO" id="GO:0004805">
    <property type="term" value="F:trehalose-phosphatase activity"/>
    <property type="evidence" value="ECO:0007669"/>
    <property type="project" value="TreeGrafter"/>
</dbReference>
<evidence type="ECO:0000313" key="2">
    <source>
        <dbReference type="Proteomes" id="UP000734854"/>
    </source>
</evidence>
<organism evidence="1 2">
    <name type="scientific">Zingiber officinale</name>
    <name type="common">Ginger</name>
    <name type="synonym">Amomum zingiber</name>
    <dbReference type="NCBI Taxonomy" id="94328"/>
    <lineage>
        <taxon>Eukaryota</taxon>
        <taxon>Viridiplantae</taxon>
        <taxon>Streptophyta</taxon>
        <taxon>Embryophyta</taxon>
        <taxon>Tracheophyta</taxon>
        <taxon>Spermatophyta</taxon>
        <taxon>Magnoliopsida</taxon>
        <taxon>Liliopsida</taxon>
        <taxon>Zingiberales</taxon>
        <taxon>Zingiberaceae</taxon>
        <taxon>Zingiber</taxon>
    </lineage>
</organism>
<dbReference type="Gene3D" id="3.40.50.2000">
    <property type="entry name" value="Glycogen Phosphorylase B"/>
    <property type="match status" value="2"/>
</dbReference>
<dbReference type="SUPFAM" id="SSF53756">
    <property type="entry name" value="UDP-Glycosyltransferase/glycogen phosphorylase"/>
    <property type="match status" value="1"/>
</dbReference>
<accession>A0A8J5L2L1</accession>
<reference evidence="1 2" key="1">
    <citation type="submission" date="2020-08" db="EMBL/GenBank/DDBJ databases">
        <title>Plant Genome Project.</title>
        <authorList>
            <person name="Zhang R.-G."/>
        </authorList>
    </citation>
    <scope>NUCLEOTIDE SEQUENCE [LARGE SCALE GENOMIC DNA]</scope>
    <source>
        <tissue evidence="1">Rhizome</tissue>
    </source>
</reference>
<sequence length="571" mass="64639">MAIVEECTEPLKLGFSRSPSTAKATRKMSRRSPNQHKVVVTGNVDVEVLIKRLLVKLGKHVEVWSDQKTLLVATKEKVDQGSHDLRLDMPNYKGFDEDDVQIVLQSARSGVGELCGSERRSGRAVWRRLPFSSSSGGGRYDRGLWEAYVLANKLFSERVVEVINPEEDYVWIHDYHLMALPTFLRRHFNRLRLGFFLHVPFPSSEIYRTLPFREEILKALLNCDIIGFHTFDYARHFLSCCSRILGIEYQSKRGYIGLDYFGRTIGIKIMPVGIHMGQLQSVLHLPDKEWRVDDLRQQSDGKTVLLGVDDMDIFKGINLKLLAFEHMLKIHHKWQGRAVLVQIANPARAQGKDLKEIQDEIQESWQRINRTFGHEGYSPIQRLKAQQRACWLSQSSLAALRPLAITATATYFDEMQLLEMSQICIVSVGVVDGHVQDSDEDYGRKSGPTSRASVLRVKSIIEVSKSPLEDRLSENTSTDNLEIQKDDVFVRKCANISGGVGWASAFILAADITQELVLVKSNSFEQLKENENTGVGDKADSVNTFKSFSNPMMTTEKFGNVNNIITHIKGL</sequence>
<dbReference type="EMBL" id="JACMSC010000012">
    <property type="protein sequence ID" value="KAG6498490.1"/>
    <property type="molecule type" value="Genomic_DNA"/>
</dbReference>
<evidence type="ECO:0000313" key="1">
    <source>
        <dbReference type="EMBL" id="KAG6498490.1"/>
    </source>
</evidence>
<protein>
    <submittedName>
        <fullName evidence="1">Uncharacterized protein</fullName>
    </submittedName>
</protein>
<dbReference type="InterPro" id="IPR001830">
    <property type="entry name" value="Glyco_trans_20"/>
</dbReference>
<dbReference type="Pfam" id="PF00982">
    <property type="entry name" value="Glyco_transf_20"/>
    <property type="match status" value="1"/>
</dbReference>
<proteinExistence type="predicted"/>
<name>A0A8J5L2L1_ZINOF</name>
<dbReference type="PANTHER" id="PTHR10788:SF113">
    <property type="entry name" value="TREHALOSE 6-PHOSPHATE PHOSPHATASE"/>
    <property type="match status" value="1"/>
</dbReference>
<gene>
    <name evidence="1" type="ORF">ZIOFF_046404</name>
</gene>
<dbReference type="GO" id="GO:0005992">
    <property type="term" value="P:trehalose biosynthetic process"/>
    <property type="evidence" value="ECO:0007669"/>
    <property type="project" value="InterPro"/>
</dbReference>
<dbReference type="GO" id="GO:0005829">
    <property type="term" value="C:cytosol"/>
    <property type="evidence" value="ECO:0007669"/>
    <property type="project" value="TreeGrafter"/>
</dbReference>